<keyword evidence="9" id="KW-0407">Ion channel</keyword>
<feature type="region of interest" description="Disordered" evidence="6">
    <location>
        <begin position="119"/>
        <end position="148"/>
    </location>
</feature>
<reference evidence="9 10" key="1">
    <citation type="submission" date="2016-02" db="EMBL/GenBank/DDBJ databases">
        <title>Genome analysis of coral dinoflagellate symbionts highlights evolutionary adaptations to a symbiotic lifestyle.</title>
        <authorList>
            <person name="Aranda M."/>
            <person name="Li Y."/>
            <person name="Liew Y.J."/>
            <person name="Baumgarten S."/>
            <person name="Simakov O."/>
            <person name="Wilson M."/>
            <person name="Piel J."/>
            <person name="Ashoor H."/>
            <person name="Bougouffa S."/>
            <person name="Bajic V.B."/>
            <person name="Ryu T."/>
            <person name="Ravasi T."/>
            <person name="Bayer T."/>
            <person name="Micklem G."/>
            <person name="Kim H."/>
            <person name="Bhak J."/>
            <person name="Lajeunesse T.C."/>
            <person name="Voolstra C.R."/>
        </authorList>
    </citation>
    <scope>NUCLEOTIDE SEQUENCE [LARGE SCALE GENOMIC DNA]</scope>
    <source>
        <strain evidence="9 10">CCMP2467</strain>
    </source>
</reference>
<organism evidence="9 10">
    <name type="scientific">Symbiodinium microadriaticum</name>
    <name type="common">Dinoflagellate</name>
    <name type="synonym">Zooxanthella microadriatica</name>
    <dbReference type="NCBI Taxonomy" id="2951"/>
    <lineage>
        <taxon>Eukaryota</taxon>
        <taxon>Sar</taxon>
        <taxon>Alveolata</taxon>
        <taxon>Dinophyceae</taxon>
        <taxon>Suessiales</taxon>
        <taxon>Symbiodiniaceae</taxon>
        <taxon>Symbiodinium</taxon>
    </lineage>
</organism>
<dbReference type="AlphaFoldDB" id="A0A1Q9DLZ0"/>
<keyword evidence="2 7" id="KW-0812">Transmembrane</keyword>
<dbReference type="PANTHER" id="PTHR10037">
    <property type="entry name" value="VOLTAGE-GATED CATION CHANNEL CALCIUM AND SODIUM"/>
    <property type="match status" value="1"/>
</dbReference>
<dbReference type="PROSITE" id="PS00018">
    <property type="entry name" value="EF_HAND_1"/>
    <property type="match status" value="1"/>
</dbReference>
<evidence type="ECO:0000313" key="10">
    <source>
        <dbReference type="Proteomes" id="UP000186817"/>
    </source>
</evidence>
<dbReference type="OrthoDB" id="2984333at2759"/>
<evidence type="ECO:0000256" key="4">
    <source>
        <dbReference type="ARBA" id="ARBA00022989"/>
    </source>
</evidence>
<sequence length="589" mass="66410">MSTSLAHQILSQLVARRVPSAAMETQVSQLVEEAVQRSHDQFMARLDARPEINCLPQGDNWLLALENRLCHDDYETLPADHHHSPQTHSQAISPALHAEETMEPSGSGEEEVEEIHRVELDNVKSPMASREVKPPRPSDRSQSSYDLAKREGSRLEVYKKLYTESMHPDAPNEWFRRACPCFVAFRSAARRIVTSQRFELFFAIVLVSNALYIGGQIQWMSAHPTDLIDPGFTIVHTLYAVIFTSEVALNLVAFGFKKFLCSSGWGWAWLDVLVVFSAWIELYLDIQQMLNSPASGTSVRIVRVFKFTRILQGLRSLRIVRYVSGLRILVYSMYDATKSLLWALILLALIIYVFGLLFASAALDHAVTVGPDVIDPQLKRFFGSVDVAVTTLYRSVLGGLDWGEAAGPLGTAGYVWVQIFQFYIGFVSFAILNVMTGVFCNSAIRAAEHDHTIMMQNRVQFRDMAADLFKKMDASGFGQITINEFESLYDDEDMKAFLDSIEISASDAWTLFASLDQDGNGLIGINEFTEGCLKLHGPARSVDLYALRQQHLKFREQLTSLVQNQHKIMEKLQTRPLVMRSDHTPIFEV</sequence>
<keyword evidence="9" id="KW-0406">Ion transport</keyword>
<dbReference type="Gene3D" id="1.20.120.350">
    <property type="entry name" value="Voltage-gated potassium channels. Chain C"/>
    <property type="match status" value="1"/>
</dbReference>
<dbReference type="GO" id="GO:0005248">
    <property type="term" value="F:voltage-gated sodium channel activity"/>
    <property type="evidence" value="ECO:0007669"/>
    <property type="project" value="TreeGrafter"/>
</dbReference>
<dbReference type="OMA" id="MSYHENT"/>
<dbReference type="InterPro" id="IPR043203">
    <property type="entry name" value="VGCC_Ca_Na"/>
</dbReference>
<evidence type="ECO:0000256" key="2">
    <source>
        <dbReference type="ARBA" id="ARBA00022692"/>
    </source>
</evidence>
<keyword evidence="9" id="KW-0813">Transport</keyword>
<dbReference type="Gene3D" id="1.10.238.10">
    <property type="entry name" value="EF-hand"/>
    <property type="match status" value="1"/>
</dbReference>
<comment type="subcellular location">
    <subcellularLocation>
        <location evidence="1">Membrane</location>
        <topology evidence="1">Multi-pass membrane protein</topology>
    </subcellularLocation>
</comment>
<dbReference type="Proteomes" id="UP000186817">
    <property type="component" value="Unassembled WGS sequence"/>
</dbReference>
<dbReference type="InterPro" id="IPR011992">
    <property type="entry name" value="EF-hand-dom_pair"/>
</dbReference>
<evidence type="ECO:0000259" key="8">
    <source>
        <dbReference type="PROSITE" id="PS50222"/>
    </source>
</evidence>
<dbReference type="PANTHER" id="PTHR10037:SF62">
    <property type="entry name" value="SODIUM CHANNEL PROTEIN 60E"/>
    <property type="match status" value="1"/>
</dbReference>
<dbReference type="EMBL" id="LSRX01000476">
    <property type="protein sequence ID" value="OLP96192.1"/>
    <property type="molecule type" value="Genomic_DNA"/>
</dbReference>
<feature type="transmembrane region" description="Helical" evidence="7">
    <location>
        <begin position="340"/>
        <end position="360"/>
    </location>
</feature>
<evidence type="ECO:0000256" key="7">
    <source>
        <dbReference type="SAM" id="Phobius"/>
    </source>
</evidence>
<proteinExistence type="predicted"/>
<protein>
    <submittedName>
        <fullName evidence="9">Sodium channel protein type 10 subunit alpha</fullName>
    </submittedName>
</protein>
<evidence type="ECO:0000313" key="9">
    <source>
        <dbReference type="EMBL" id="OLP96192.1"/>
    </source>
</evidence>
<dbReference type="SUPFAM" id="SSF81324">
    <property type="entry name" value="Voltage-gated potassium channels"/>
    <property type="match status" value="1"/>
</dbReference>
<name>A0A1Q9DLZ0_SYMMI</name>
<dbReference type="InterPro" id="IPR027359">
    <property type="entry name" value="Volt_channel_dom_sf"/>
</dbReference>
<dbReference type="InterPro" id="IPR005821">
    <property type="entry name" value="Ion_trans_dom"/>
</dbReference>
<feature type="transmembrane region" description="Helical" evidence="7">
    <location>
        <begin position="231"/>
        <end position="253"/>
    </location>
</feature>
<evidence type="ECO:0000256" key="3">
    <source>
        <dbReference type="ARBA" id="ARBA00022837"/>
    </source>
</evidence>
<feature type="transmembrane region" description="Helical" evidence="7">
    <location>
        <begin position="200"/>
        <end position="219"/>
    </location>
</feature>
<feature type="transmembrane region" description="Helical" evidence="7">
    <location>
        <begin position="420"/>
        <end position="444"/>
    </location>
</feature>
<keyword evidence="10" id="KW-1185">Reference proteome</keyword>
<keyword evidence="4 7" id="KW-1133">Transmembrane helix</keyword>
<dbReference type="Pfam" id="PF00520">
    <property type="entry name" value="Ion_trans"/>
    <property type="match status" value="1"/>
</dbReference>
<dbReference type="Gene3D" id="1.10.287.70">
    <property type="match status" value="1"/>
</dbReference>
<dbReference type="PROSITE" id="PS50222">
    <property type="entry name" value="EF_HAND_2"/>
    <property type="match status" value="1"/>
</dbReference>
<gene>
    <name evidence="9" type="primary">Scn10a</name>
    <name evidence="9" type="ORF">AK812_SmicGene21586</name>
</gene>
<dbReference type="InterPro" id="IPR018247">
    <property type="entry name" value="EF_Hand_1_Ca_BS"/>
</dbReference>
<feature type="domain" description="EF-hand" evidence="8">
    <location>
        <begin position="503"/>
        <end position="538"/>
    </location>
</feature>
<evidence type="ECO:0000256" key="6">
    <source>
        <dbReference type="SAM" id="MobiDB-lite"/>
    </source>
</evidence>
<evidence type="ECO:0000256" key="1">
    <source>
        <dbReference type="ARBA" id="ARBA00004141"/>
    </source>
</evidence>
<keyword evidence="5 7" id="KW-0472">Membrane</keyword>
<dbReference type="GO" id="GO:0001518">
    <property type="term" value="C:voltage-gated sodium channel complex"/>
    <property type="evidence" value="ECO:0007669"/>
    <property type="project" value="TreeGrafter"/>
</dbReference>
<dbReference type="SUPFAM" id="SSF47473">
    <property type="entry name" value="EF-hand"/>
    <property type="match status" value="1"/>
</dbReference>
<keyword evidence="3" id="KW-0106">Calcium</keyword>
<dbReference type="InterPro" id="IPR002048">
    <property type="entry name" value="EF_hand_dom"/>
</dbReference>
<dbReference type="GO" id="GO:0005509">
    <property type="term" value="F:calcium ion binding"/>
    <property type="evidence" value="ECO:0007669"/>
    <property type="project" value="InterPro"/>
</dbReference>
<accession>A0A1Q9DLZ0</accession>
<feature type="compositionally biased region" description="Basic and acidic residues" evidence="6">
    <location>
        <begin position="130"/>
        <end position="139"/>
    </location>
</feature>
<evidence type="ECO:0000256" key="5">
    <source>
        <dbReference type="ARBA" id="ARBA00023136"/>
    </source>
</evidence>
<comment type="caution">
    <text evidence="9">The sequence shown here is derived from an EMBL/GenBank/DDBJ whole genome shotgun (WGS) entry which is preliminary data.</text>
</comment>